<feature type="transmembrane region" description="Helical" evidence="1">
    <location>
        <begin position="59"/>
        <end position="76"/>
    </location>
</feature>
<evidence type="ECO:0000256" key="1">
    <source>
        <dbReference type="SAM" id="Phobius"/>
    </source>
</evidence>
<dbReference type="Proteomes" id="UP000516018">
    <property type="component" value="Chromosome"/>
</dbReference>
<keyword evidence="1" id="KW-0812">Transmembrane</keyword>
<dbReference type="EMBL" id="CP060820">
    <property type="protein sequence ID" value="QNP40788.1"/>
    <property type="molecule type" value="Genomic_DNA"/>
</dbReference>
<proteinExistence type="predicted"/>
<accession>A0A7H0FXM2</accession>
<dbReference type="AlphaFoldDB" id="A0A7H0FXM2"/>
<dbReference type="RefSeq" id="WP_187712227.1">
    <property type="nucleotide sequence ID" value="NZ_CP060820.1"/>
</dbReference>
<keyword evidence="1" id="KW-1133">Transmembrane helix</keyword>
<name>A0A7H0FXM2_9GAMM</name>
<evidence type="ECO:0000313" key="3">
    <source>
        <dbReference type="Proteomes" id="UP000516018"/>
    </source>
</evidence>
<protein>
    <submittedName>
        <fullName evidence="2">Uncharacterized protein</fullName>
    </submittedName>
</protein>
<organism evidence="2 3">
    <name type="scientific">Agrilutibacter terrestris</name>
    <dbReference type="NCBI Taxonomy" id="2865112"/>
    <lineage>
        <taxon>Bacteria</taxon>
        <taxon>Pseudomonadati</taxon>
        <taxon>Pseudomonadota</taxon>
        <taxon>Gammaproteobacteria</taxon>
        <taxon>Lysobacterales</taxon>
        <taxon>Lysobacteraceae</taxon>
        <taxon>Agrilutibacter</taxon>
    </lineage>
</organism>
<dbReference type="KEGG" id="lsx:H8B22_00525"/>
<gene>
    <name evidence="2" type="ORF">H8B22_00525</name>
</gene>
<evidence type="ECO:0000313" key="2">
    <source>
        <dbReference type="EMBL" id="QNP40788.1"/>
    </source>
</evidence>
<keyword evidence="3" id="KW-1185">Reference proteome</keyword>
<sequence>MNAILTTNQVADVPSIARVVLSLGLLGALLANLQSQVPDMHFAEHGGIALPATDWSAWFHLQFLVGAALVAAGLRWRPHASERSAA</sequence>
<reference evidence="2 3" key="1">
    <citation type="submission" date="2020-08" db="EMBL/GenBank/DDBJ databases">
        <title>Lysobacter sp. II4 sp. nov., isolated from soil.</title>
        <authorList>
            <person name="Woo C.Y."/>
            <person name="Kim J."/>
        </authorList>
    </citation>
    <scope>NUCLEOTIDE SEQUENCE [LARGE SCALE GENOMIC DNA]</scope>
    <source>
        <strain evidence="2 3">II4</strain>
    </source>
</reference>
<keyword evidence="1" id="KW-0472">Membrane</keyword>